<organism evidence="1 2">
    <name type="scientific">Rickettsia prowazekii (strain Rp22)</name>
    <dbReference type="NCBI Taxonomy" id="449216"/>
    <lineage>
        <taxon>Bacteria</taxon>
        <taxon>Pseudomonadati</taxon>
        <taxon>Pseudomonadota</taxon>
        <taxon>Alphaproteobacteria</taxon>
        <taxon>Rickettsiales</taxon>
        <taxon>Rickettsiaceae</taxon>
        <taxon>Rickettsieae</taxon>
        <taxon>Rickettsia</taxon>
        <taxon>typhus group</taxon>
    </lineage>
</organism>
<dbReference type="HOGENOM" id="CLU_3295728_0_0_5"/>
<proteinExistence type="predicted"/>
<dbReference type="KEGG" id="rpq:rpr22_0264"/>
<name>D5AWH6_RICPP</name>
<reference evidence="1 2" key="1">
    <citation type="journal article" date="2010" name="Genome Res.">
        <title>Genomic, proteomic, and transcriptomic analysis of virulent and avirulent Rickettsia prowazekii reveals its adaptive mutation capabilities.</title>
        <authorList>
            <person name="Bechah Y."/>
            <person name="El Karkouri K."/>
            <person name="Mediannikov O."/>
            <person name="Leroy Q."/>
            <person name="Pelletier N."/>
            <person name="Robert C."/>
            <person name="Medigue C."/>
            <person name="Mege J.L."/>
            <person name="Raoult D."/>
        </authorList>
    </citation>
    <scope>NUCLEOTIDE SEQUENCE [LARGE SCALE GENOMIC DNA]</scope>
    <source>
        <strain evidence="1 2">Rp22</strain>
    </source>
</reference>
<evidence type="ECO:0000313" key="1">
    <source>
        <dbReference type="EMBL" id="ADE29765.1"/>
    </source>
</evidence>
<protein>
    <submittedName>
        <fullName evidence="1">Uncharacterized protein</fullName>
    </submittedName>
</protein>
<sequence length="40" mass="4862">MLIRIYNITQVVNEVNKIINKIKVKFIKKFLIFKSKVRKI</sequence>
<dbReference type="Proteomes" id="UP000006931">
    <property type="component" value="Chromosome"/>
</dbReference>
<dbReference type="AlphaFoldDB" id="D5AWH6"/>
<gene>
    <name evidence="1" type="ORF">rpr22_0264</name>
</gene>
<evidence type="ECO:0000313" key="2">
    <source>
        <dbReference type="Proteomes" id="UP000006931"/>
    </source>
</evidence>
<dbReference type="EMBL" id="CP001584">
    <property type="protein sequence ID" value="ADE29765.1"/>
    <property type="molecule type" value="Genomic_DNA"/>
</dbReference>
<accession>D5AWH6</accession>